<organism evidence="5 6">
    <name type="scientific">Brytella acorum</name>
    <dbReference type="NCBI Taxonomy" id="2959299"/>
    <lineage>
        <taxon>Bacteria</taxon>
        <taxon>Pseudomonadati</taxon>
        <taxon>Pseudomonadota</taxon>
        <taxon>Alphaproteobacteria</taxon>
        <taxon>Acetobacterales</taxon>
        <taxon>Acetobacteraceae</taxon>
        <taxon>Brytella</taxon>
    </lineage>
</organism>
<dbReference type="InterPro" id="IPR030929">
    <property type="entry name" value="Aah/TibC-like"/>
</dbReference>
<dbReference type="GO" id="GO:0008713">
    <property type="term" value="F:ADP-heptose-lipopolysaccharide heptosyltransferase activity"/>
    <property type="evidence" value="ECO:0007669"/>
    <property type="project" value="TreeGrafter"/>
</dbReference>
<reference evidence="5" key="1">
    <citation type="submission" date="2023-03" db="EMBL/GenBank/DDBJ databases">
        <authorList>
            <person name="Cleenwerck I."/>
        </authorList>
    </citation>
    <scope>NUCLEOTIDE SEQUENCE</scope>
    <source>
        <strain evidence="5">LMG 32879</strain>
    </source>
</reference>
<sequence>MKPSGATASSAPSSETKNPYLSPPAPATVEANRGVRFDFNDGARVFVPTLAEGAGQWRIRLMDAETGNILFDTKIAGGMVSSAKKYFVPFGIDVWFHAPDGTVEHVVNHVMELRERQVFVQIPVGTLGDTLAWLPAVSRFARQTGAIVTATVSEAIYPLVHGADPHLSLVPHGEAREDKAFTARFYATYALGLFFTDKDRVRQPTDFRHVGLHRTAAYILGINPWNDKPPALNVPDTTPPIEGPYVCIAVQASTQCKYWNNPGGWRDVVSFLKSCGYRVICIDQKPVYGQGIVWNHLPHGAEDETGSRPLAERVRWLRHAAFFVGLSSGLAWLAHAAGTPVVMISGFTHPDNEFETPYRVINWHACNSCWNDAAHQFDHKDFLWCPRHANTPRQFECSRLITGQQVVRTIQRVLKDRVLPGAERPAYVTA</sequence>
<keyword evidence="6" id="KW-1185">Reference proteome</keyword>
<evidence type="ECO:0000313" key="6">
    <source>
        <dbReference type="Proteomes" id="UP001176960"/>
    </source>
</evidence>
<keyword evidence="1" id="KW-0328">Glycosyltransferase</keyword>
<proteinExistence type="predicted"/>
<accession>A0AA35V9D2</accession>
<feature type="domain" description="Autotransproter heptosyltransferase TibC/BAHTCr-like N-terminal" evidence="4">
    <location>
        <begin position="33"/>
        <end position="95"/>
    </location>
</feature>
<comment type="caution">
    <text evidence="5">The sequence shown here is derived from an EMBL/GenBank/DDBJ whole genome shotgun (WGS) entry which is preliminary data.</text>
</comment>
<dbReference type="AlphaFoldDB" id="A0AA35V9D2"/>
<dbReference type="PANTHER" id="PTHR30160:SF1">
    <property type="entry name" value="LIPOPOLYSACCHARIDE 1,2-N-ACETYLGLUCOSAMINETRANSFERASE-RELATED"/>
    <property type="match status" value="1"/>
</dbReference>
<dbReference type="PANTHER" id="PTHR30160">
    <property type="entry name" value="TETRAACYLDISACCHARIDE 4'-KINASE-RELATED"/>
    <property type="match status" value="1"/>
</dbReference>
<dbReference type="NCBIfam" id="TIGR04414">
    <property type="entry name" value="hepto_Aah_TibC"/>
    <property type="match status" value="1"/>
</dbReference>
<feature type="compositionally biased region" description="Low complexity" evidence="3">
    <location>
        <begin position="1"/>
        <end position="14"/>
    </location>
</feature>
<dbReference type="InterPro" id="IPR051199">
    <property type="entry name" value="LPS_LOS_Heptosyltrfase"/>
</dbReference>
<name>A0AA35V9D2_9PROT</name>
<dbReference type="SUPFAM" id="SSF53756">
    <property type="entry name" value="UDP-Glycosyltransferase/glycogen phosphorylase"/>
    <property type="match status" value="1"/>
</dbReference>
<evidence type="ECO:0000256" key="3">
    <source>
        <dbReference type="SAM" id="MobiDB-lite"/>
    </source>
</evidence>
<dbReference type="InterPro" id="IPR002201">
    <property type="entry name" value="Glyco_trans_9"/>
</dbReference>
<feature type="region of interest" description="Disordered" evidence="3">
    <location>
        <begin position="1"/>
        <end position="25"/>
    </location>
</feature>
<dbReference type="GO" id="GO:0009244">
    <property type="term" value="P:lipopolysaccharide core region biosynthetic process"/>
    <property type="evidence" value="ECO:0007669"/>
    <property type="project" value="TreeGrafter"/>
</dbReference>
<evidence type="ECO:0000313" key="5">
    <source>
        <dbReference type="EMBL" id="CAI9120152.1"/>
    </source>
</evidence>
<gene>
    <name evidence="5" type="ORF">LMG32879_000981</name>
</gene>
<dbReference type="EMBL" id="CATKSH010000004">
    <property type="protein sequence ID" value="CAI9120152.1"/>
    <property type="molecule type" value="Genomic_DNA"/>
</dbReference>
<dbReference type="Proteomes" id="UP001176960">
    <property type="component" value="Unassembled WGS sequence"/>
</dbReference>
<dbReference type="Pfam" id="PF01075">
    <property type="entry name" value="Glyco_transf_9"/>
    <property type="match status" value="1"/>
</dbReference>
<evidence type="ECO:0000256" key="1">
    <source>
        <dbReference type="ARBA" id="ARBA00022676"/>
    </source>
</evidence>
<dbReference type="GO" id="GO:0005829">
    <property type="term" value="C:cytosol"/>
    <property type="evidence" value="ECO:0007669"/>
    <property type="project" value="TreeGrafter"/>
</dbReference>
<protein>
    <submittedName>
        <fullName evidence="5">Autotransporter strand-loop-strand O-heptosyltransferase</fullName>
    </submittedName>
</protein>
<dbReference type="RefSeq" id="WP_289841943.1">
    <property type="nucleotide sequence ID" value="NZ_CATKSH010000004.1"/>
</dbReference>
<keyword evidence="2" id="KW-0808">Transferase</keyword>
<dbReference type="Pfam" id="PF21129">
    <property type="entry name" value="TibC_1st"/>
    <property type="match status" value="1"/>
</dbReference>
<dbReference type="Gene3D" id="3.40.50.2000">
    <property type="entry name" value="Glycogen Phosphorylase B"/>
    <property type="match status" value="1"/>
</dbReference>
<dbReference type="InterPro" id="IPR049327">
    <property type="entry name" value="TibC/BAHTCr-like_N"/>
</dbReference>
<evidence type="ECO:0000256" key="2">
    <source>
        <dbReference type="ARBA" id="ARBA00022679"/>
    </source>
</evidence>
<evidence type="ECO:0000259" key="4">
    <source>
        <dbReference type="Pfam" id="PF21129"/>
    </source>
</evidence>